<gene>
    <name evidence="1" type="ORF">PACILC2_00830</name>
</gene>
<dbReference type="Proteomes" id="UP000680304">
    <property type="component" value="Unassembled WGS sequence"/>
</dbReference>
<dbReference type="RefSeq" id="WP_213526728.1">
    <property type="nucleotide sequence ID" value="NZ_BOVJ01000003.1"/>
</dbReference>
<proteinExistence type="predicted"/>
<sequence>MKRFDSIYEAVRHIKRNLPDGLHDDVFLMYHEDKDRFYVTDDTDDLEKQIEEDFYSWGYESGDPEKHAESYKVWSYVLSEKKERYSALYADHKRTPLSKSHLRGEINVSGEIVASFSVSQW</sequence>
<keyword evidence="2" id="KW-1185">Reference proteome</keyword>
<comment type="caution">
    <text evidence="1">The sequence shown here is derived from an EMBL/GenBank/DDBJ whole genome shotgun (WGS) entry which is preliminary data.</text>
</comment>
<protein>
    <submittedName>
        <fullName evidence="1">Uncharacterized protein</fullName>
    </submittedName>
</protein>
<organism evidence="1 2">
    <name type="scientific">Paenibacillus cisolokensis</name>
    <dbReference type="NCBI Taxonomy" id="1658519"/>
    <lineage>
        <taxon>Bacteria</taxon>
        <taxon>Bacillati</taxon>
        <taxon>Bacillota</taxon>
        <taxon>Bacilli</taxon>
        <taxon>Bacillales</taxon>
        <taxon>Paenibacillaceae</taxon>
        <taxon>Paenibacillus</taxon>
    </lineage>
</organism>
<dbReference type="EMBL" id="BOVJ01000003">
    <property type="protein sequence ID" value="GIQ61515.1"/>
    <property type="molecule type" value="Genomic_DNA"/>
</dbReference>
<name>A0ABQ4N050_9BACL</name>
<evidence type="ECO:0000313" key="1">
    <source>
        <dbReference type="EMBL" id="GIQ61515.1"/>
    </source>
</evidence>
<accession>A0ABQ4N050</accession>
<evidence type="ECO:0000313" key="2">
    <source>
        <dbReference type="Proteomes" id="UP000680304"/>
    </source>
</evidence>
<reference evidence="1 2" key="1">
    <citation type="submission" date="2021-04" db="EMBL/GenBank/DDBJ databases">
        <title>Draft genome sequence of Paenibacillus cisolokensis, LC2-13A.</title>
        <authorList>
            <person name="Uke A."/>
            <person name="Chhe C."/>
            <person name="Baramee S."/>
            <person name="Kosugi A."/>
        </authorList>
    </citation>
    <scope>NUCLEOTIDE SEQUENCE [LARGE SCALE GENOMIC DNA]</scope>
    <source>
        <strain evidence="1 2">LC2-13A</strain>
    </source>
</reference>